<dbReference type="EMBL" id="RAWI01000057">
    <property type="protein sequence ID" value="RKI11825.1"/>
    <property type="molecule type" value="Genomic_DNA"/>
</dbReference>
<organism evidence="1 2">
    <name type="scientific">Corallococcus praedator</name>
    <dbReference type="NCBI Taxonomy" id="2316724"/>
    <lineage>
        <taxon>Bacteria</taxon>
        <taxon>Pseudomonadati</taxon>
        <taxon>Myxococcota</taxon>
        <taxon>Myxococcia</taxon>
        <taxon>Myxococcales</taxon>
        <taxon>Cystobacterineae</taxon>
        <taxon>Myxococcaceae</taxon>
        <taxon>Corallococcus</taxon>
    </lineage>
</organism>
<protein>
    <submittedName>
        <fullName evidence="1">Uncharacterized protein</fullName>
    </submittedName>
</protein>
<dbReference type="Proteomes" id="UP000278907">
    <property type="component" value="Unassembled WGS sequence"/>
</dbReference>
<proteinExistence type="predicted"/>
<sequence>MPCEQHEASNDSCFECIAVDVATFAFEVPNKKVATLRANLIGLTKRVARVTASELDEESLAHLERLIAEANGAIRKHAEAGPKDVLSLKDGNSGFVVPLDPGQFTPLTRSAYRHFVGRTGSWLGLSEIQVLAKRFYVSFEVYFESTGDFYDIEAMQSRDCIIRGHCLVFTGNHWEVGVVVNRAVTARIATNPLGDCSLEAFLTLLAITNPVVPARLARRLWHWVDEYRLLRNTHCLDGQFNDAVPADKAVVVTDKIRDFLRRGMGEHEINDALMAVPGLRLKSGPSPSSTAPSKGVVKSTLSSTGGRWGDYVAHVTKYFKLTQSLVCQTTADNSFTLVTNISQIDAASLLKKHGGDVATVLGLSSKLGERVYRPANLEDGAKKYPAARLTHIGFMVAKIERTDSKTAYFMCLIANFAVGRITEKHPYMTTGVALAQKAAAIPKLAESKSASEAELFSAADMHTECYSLFMLDRLIHGVIGASLVKSVEVEFILQLDMCHRCRQATTYFQQNHSACQEVTPSSAQSGDQMDGEIAQDVAALLKRPPVMKAWDPFAS</sequence>
<name>A0ABX9QLC2_9BACT</name>
<gene>
    <name evidence="1" type="ORF">D7Y13_10460</name>
</gene>
<evidence type="ECO:0000313" key="2">
    <source>
        <dbReference type="Proteomes" id="UP000278907"/>
    </source>
</evidence>
<evidence type="ECO:0000313" key="1">
    <source>
        <dbReference type="EMBL" id="RKI11825.1"/>
    </source>
</evidence>
<reference evidence="1 2" key="1">
    <citation type="submission" date="2018-09" db="EMBL/GenBank/DDBJ databases">
        <authorList>
            <person name="Livingstone P.G."/>
            <person name="Whitworth D.E."/>
        </authorList>
    </citation>
    <scope>NUCLEOTIDE SEQUENCE [LARGE SCALE GENOMIC DNA]</scope>
    <source>
        <strain evidence="1 2">CA031B</strain>
    </source>
</reference>
<dbReference type="RefSeq" id="WP_120583714.1">
    <property type="nucleotide sequence ID" value="NZ_RAWI01000057.1"/>
</dbReference>
<keyword evidence="2" id="KW-1185">Reference proteome</keyword>
<dbReference type="CDD" id="cd22744">
    <property type="entry name" value="OTU"/>
    <property type="match status" value="1"/>
</dbReference>
<comment type="caution">
    <text evidence="1">The sequence shown here is derived from an EMBL/GenBank/DDBJ whole genome shotgun (WGS) entry which is preliminary data.</text>
</comment>
<accession>A0ABX9QLC2</accession>